<keyword evidence="9" id="KW-1185">Reference proteome</keyword>
<organism evidence="8 9">
    <name type="scientific">Algoriphagus antarcticus</name>
    <dbReference type="NCBI Taxonomy" id="238540"/>
    <lineage>
        <taxon>Bacteria</taxon>
        <taxon>Pseudomonadati</taxon>
        <taxon>Bacteroidota</taxon>
        <taxon>Cytophagia</taxon>
        <taxon>Cytophagales</taxon>
        <taxon>Cyclobacteriaceae</taxon>
        <taxon>Algoriphagus</taxon>
    </lineage>
</organism>
<evidence type="ECO:0000313" key="9">
    <source>
        <dbReference type="Proteomes" id="UP000256405"/>
    </source>
</evidence>
<comment type="similarity">
    <text evidence="3">Belongs to the alpha-ketoglutarate dehydrogenase family.</text>
</comment>
<dbReference type="InterPro" id="IPR005475">
    <property type="entry name" value="Transketolase-like_Pyr-bd"/>
</dbReference>
<gene>
    <name evidence="8" type="ORF">C8N25_11447</name>
</gene>
<evidence type="ECO:0000256" key="3">
    <source>
        <dbReference type="ARBA" id="ARBA00006936"/>
    </source>
</evidence>
<dbReference type="OrthoDB" id="9759785at2"/>
<evidence type="ECO:0000313" key="8">
    <source>
        <dbReference type="EMBL" id="REG84698.1"/>
    </source>
</evidence>
<comment type="caution">
    <text evidence="8">The sequence shown here is derived from an EMBL/GenBank/DDBJ whole genome shotgun (WGS) entry which is preliminary data.</text>
</comment>
<feature type="domain" description="Transketolase-like pyrimidine-binding" evidence="7">
    <location>
        <begin position="594"/>
        <end position="787"/>
    </location>
</feature>
<dbReference type="PANTHER" id="PTHR23152">
    <property type="entry name" value="2-OXOGLUTARATE DEHYDROGENASE"/>
    <property type="match status" value="1"/>
</dbReference>
<dbReference type="Pfam" id="PF16078">
    <property type="entry name" value="2-oxogl_dehyd_N"/>
    <property type="match status" value="1"/>
</dbReference>
<dbReference type="GO" id="GO:0004591">
    <property type="term" value="F:oxoglutarate dehydrogenase (succinyl-transferring) activity"/>
    <property type="evidence" value="ECO:0007669"/>
    <property type="project" value="UniProtKB-EC"/>
</dbReference>
<dbReference type="PANTHER" id="PTHR23152:SF4">
    <property type="entry name" value="2-OXOADIPATE DEHYDROGENASE COMPLEX COMPONENT E1"/>
    <property type="match status" value="1"/>
</dbReference>
<dbReference type="Proteomes" id="UP000256405">
    <property type="component" value="Unassembled WGS sequence"/>
</dbReference>
<dbReference type="InterPro" id="IPR011603">
    <property type="entry name" value="2oxoglutarate_DH_E1"/>
</dbReference>
<dbReference type="Pfam" id="PF16870">
    <property type="entry name" value="OxoGdeHyase_C"/>
    <property type="match status" value="1"/>
</dbReference>
<comment type="cofactor">
    <cofactor evidence="1">
        <name>thiamine diphosphate</name>
        <dbReference type="ChEBI" id="CHEBI:58937"/>
    </cofactor>
</comment>
<dbReference type="InterPro" id="IPR032106">
    <property type="entry name" value="2-oxogl_dehyd_N"/>
</dbReference>
<dbReference type="Pfam" id="PF00676">
    <property type="entry name" value="E1_dh"/>
    <property type="match status" value="1"/>
</dbReference>
<dbReference type="CDD" id="cd02016">
    <property type="entry name" value="TPP_E1_OGDC_like"/>
    <property type="match status" value="1"/>
</dbReference>
<dbReference type="EC" id="1.2.4.2" evidence="4"/>
<dbReference type="NCBIfam" id="NF006914">
    <property type="entry name" value="PRK09404.1"/>
    <property type="match status" value="1"/>
</dbReference>
<dbReference type="GO" id="GO:0045252">
    <property type="term" value="C:oxoglutarate dehydrogenase complex"/>
    <property type="evidence" value="ECO:0007669"/>
    <property type="project" value="TreeGrafter"/>
</dbReference>
<dbReference type="Gene3D" id="1.10.287.1150">
    <property type="entry name" value="TPP helical domain"/>
    <property type="match status" value="1"/>
</dbReference>
<dbReference type="SUPFAM" id="SSF52518">
    <property type="entry name" value="Thiamin diphosphate-binding fold (THDP-binding)"/>
    <property type="match status" value="2"/>
</dbReference>
<comment type="function">
    <text evidence="2">E1 component of the 2-oxoglutarate dehydrogenase (OGDH) complex which catalyzes the decarboxylation of 2-oxoglutarate, the first step in the conversion of 2-oxoglutarate to succinyl-CoA and CO(2).</text>
</comment>
<dbReference type="Gene3D" id="3.40.50.11610">
    <property type="entry name" value="Multifunctional 2-oxoglutarate metabolism enzyme, C-terminal domain"/>
    <property type="match status" value="1"/>
</dbReference>
<reference evidence="8 9" key="1">
    <citation type="submission" date="2018-08" db="EMBL/GenBank/DDBJ databases">
        <title>Genomic Encyclopedia of Archaeal and Bacterial Type Strains, Phase II (KMG-II): from individual species to whole genera.</title>
        <authorList>
            <person name="Goeker M."/>
        </authorList>
    </citation>
    <scope>NUCLEOTIDE SEQUENCE [LARGE SCALE GENOMIC DNA]</scope>
    <source>
        <strain evidence="8 9">DSM 15986</strain>
    </source>
</reference>
<evidence type="ECO:0000256" key="4">
    <source>
        <dbReference type="ARBA" id="ARBA00012280"/>
    </source>
</evidence>
<evidence type="ECO:0000256" key="1">
    <source>
        <dbReference type="ARBA" id="ARBA00001964"/>
    </source>
</evidence>
<evidence type="ECO:0000256" key="6">
    <source>
        <dbReference type="ARBA" id="ARBA00023052"/>
    </source>
</evidence>
<dbReference type="InterPro" id="IPR029061">
    <property type="entry name" value="THDP-binding"/>
</dbReference>
<dbReference type="AlphaFoldDB" id="A0A3E0DT98"/>
<dbReference type="GO" id="GO:0005829">
    <property type="term" value="C:cytosol"/>
    <property type="evidence" value="ECO:0007669"/>
    <property type="project" value="TreeGrafter"/>
</dbReference>
<dbReference type="Gene3D" id="3.40.50.12470">
    <property type="match status" value="1"/>
</dbReference>
<evidence type="ECO:0000259" key="7">
    <source>
        <dbReference type="SMART" id="SM00861"/>
    </source>
</evidence>
<proteinExistence type="inferred from homology"/>
<dbReference type="InterPro" id="IPR001017">
    <property type="entry name" value="DH_E1"/>
</dbReference>
<dbReference type="Gene3D" id="3.40.50.970">
    <property type="match status" value="1"/>
</dbReference>
<name>A0A3E0DT98_9BACT</name>
<protein>
    <recommendedName>
        <fullName evidence="4">oxoglutarate dehydrogenase (succinyl-transferring)</fullName>
        <ecNumber evidence="4">1.2.4.2</ecNumber>
    </recommendedName>
</protein>
<dbReference type="NCBIfam" id="NF008907">
    <property type="entry name" value="PRK12270.1"/>
    <property type="match status" value="1"/>
</dbReference>
<dbReference type="RefSeq" id="WP_086541405.1">
    <property type="nucleotide sequence ID" value="NZ_MSSW01000027.1"/>
</dbReference>
<dbReference type="NCBIfam" id="TIGR00239">
    <property type="entry name" value="2oxo_dh_E1"/>
    <property type="match status" value="1"/>
</dbReference>
<dbReference type="GO" id="GO:0030976">
    <property type="term" value="F:thiamine pyrophosphate binding"/>
    <property type="evidence" value="ECO:0007669"/>
    <property type="project" value="InterPro"/>
</dbReference>
<dbReference type="EMBL" id="QUNF01000014">
    <property type="protein sequence ID" value="REG84698.1"/>
    <property type="molecule type" value="Genomic_DNA"/>
</dbReference>
<dbReference type="SMART" id="SM00861">
    <property type="entry name" value="Transket_pyr"/>
    <property type="match status" value="1"/>
</dbReference>
<dbReference type="InterPro" id="IPR042179">
    <property type="entry name" value="KGD_C_sf"/>
</dbReference>
<keyword evidence="5" id="KW-0560">Oxidoreductase</keyword>
<dbReference type="GO" id="GO:0006099">
    <property type="term" value="P:tricarboxylic acid cycle"/>
    <property type="evidence" value="ECO:0007669"/>
    <property type="project" value="TreeGrafter"/>
</dbReference>
<dbReference type="InterPro" id="IPR031717">
    <property type="entry name" value="ODO-1/KGD_C"/>
</dbReference>
<accession>A0A3E0DT98</accession>
<sequence>MDKFSYIANAHVSYIDELYSSYKIDPESIDQSWKEFFDGFDFALTTYGDEDNTASSNGNSAAPAKNGALATPGTIMDMEQLPKEIKVRALIHAYRSRAHLRSKTNPVRERKDRKALIDPQDFGLGQEDMNTEFQAGKEIGIGTAKFSKILDSLKTIYEGSMGFEYLYIRDPEMLDWFKTKVEKEALAFNPTHEEKKRILSKLNQAVVFENFLHTKYLGQKRFSLEGGESTIPFLDAVINTSSQLGVKEVMIGMAHRGRLNVLANIMGKTYEQIFSEFEGTAKPDLTMGDGDVKYHMGYASDIITHSENKVHLKLAPNPSHLEAVDPVVEGFLRAKIDSEYKGDFKKALPILIHGDAAVAGQGIVYEVTQMEDLKGYNTGGTIHFVINNQVGFTTDFDDARSSIYCTDIAKIIDAPVIHVNGDNAESVVFAAKLASEFRQKFSRDIFVDMVCYRRHGHNESDEPKFTQPELYNIISKHPNPREIYVKHLADRGDIEAQLASQMDEEFRQLLQDRLNLVKEKPLPYQATRFEEEWGSLRRSKPEDFDQSPKTGISQELIEKVAEALTVIPKGFKPLKQIEAQLKQRKEMFFQSKSLNWAAAELLAYGSLTLEGKTVRLTGQDVQRGTFSHRHAVLHDANTNKAYNSIKEMKDRRGDFYIYNSLLSEYAVLGFEYGYAMANPNALTIWEAQFGDFANGAQVMIDQFITSGETKWQKMNGLVMLLPHGYEGQGPEHSNARPERFLQLSAEYNTIVANVTEPSNFFHLLRRQLAWEFRKPCIVMSPKSLLRHPKVVSPLSEFTEGSFREVLPDTTVNAKDVKRVVLCSGKIYYDLDEAREKEKVKDVAIVRIEQLHPLPKKQMLEVLAGYPEAELVWVQEEPSNMGYWNYILRLLYKELPMEIIARKASASPATGYNKVHVEEQKNIVAQALKLK</sequence>
<evidence type="ECO:0000256" key="5">
    <source>
        <dbReference type="ARBA" id="ARBA00023002"/>
    </source>
</evidence>
<dbReference type="PIRSF" id="PIRSF000157">
    <property type="entry name" value="Oxoglu_dh_E1"/>
    <property type="match status" value="1"/>
</dbReference>
<evidence type="ECO:0000256" key="2">
    <source>
        <dbReference type="ARBA" id="ARBA00003906"/>
    </source>
</evidence>
<dbReference type="Pfam" id="PF02779">
    <property type="entry name" value="Transket_pyr"/>
    <property type="match status" value="1"/>
</dbReference>
<keyword evidence="6" id="KW-0786">Thiamine pyrophosphate</keyword>